<organism evidence="1">
    <name type="scientific">Tanacetum cinerariifolium</name>
    <name type="common">Dalmatian daisy</name>
    <name type="synonym">Chrysanthemum cinerariifolium</name>
    <dbReference type="NCBI Taxonomy" id="118510"/>
    <lineage>
        <taxon>Eukaryota</taxon>
        <taxon>Viridiplantae</taxon>
        <taxon>Streptophyta</taxon>
        <taxon>Embryophyta</taxon>
        <taxon>Tracheophyta</taxon>
        <taxon>Spermatophyta</taxon>
        <taxon>Magnoliopsida</taxon>
        <taxon>eudicotyledons</taxon>
        <taxon>Gunneridae</taxon>
        <taxon>Pentapetalae</taxon>
        <taxon>asterids</taxon>
        <taxon>campanulids</taxon>
        <taxon>Asterales</taxon>
        <taxon>Asteraceae</taxon>
        <taxon>Asteroideae</taxon>
        <taxon>Anthemideae</taxon>
        <taxon>Anthemidinae</taxon>
        <taxon>Tanacetum</taxon>
    </lineage>
</organism>
<evidence type="ECO:0000313" key="1">
    <source>
        <dbReference type="EMBL" id="GFA03402.1"/>
    </source>
</evidence>
<reference evidence="1" key="1">
    <citation type="journal article" date="2019" name="Sci. Rep.">
        <title>Draft genome of Tanacetum cinerariifolium, the natural source of mosquito coil.</title>
        <authorList>
            <person name="Yamashiro T."/>
            <person name="Shiraishi A."/>
            <person name="Satake H."/>
            <person name="Nakayama K."/>
        </authorList>
    </citation>
    <scope>NUCLEOTIDE SEQUENCE</scope>
</reference>
<sequence length="69" mass="7907">SAAYLGKARRTSWDFRKTDAQTGCAAYFLGKNIFGFRLPENGSRNEWKRYEDGGKSLENVVESGGIRWW</sequence>
<accession>A0A699J117</accession>
<protein>
    <submittedName>
        <fullName evidence="1">Uncharacterized protein</fullName>
    </submittedName>
</protein>
<feature type="non-terminal residue" evidence="1">
    <location>
        <position position="1"/>
    </location>
</feature>
<name>A0A699J117_TANCI</name>
<proteinExistence type="predicted"/>
<dbReference type="AlphaFoldDB" id="A0A699J117"/>
<dbReference type="EMBL" id="BKCJ010358811">
    <property type="protein sequence ID" value="GFA03402.1"/>
    <property type="molecule type" value="Genomic_DNA"/>
</dbReference>
<comment type="caution">
    <text evidence="1">The sequence shown here is derived from an EMBL/GenBank/DDBJ whole genome shotgun (WGS) entry which is preliminary data.</text>
</comment>
<gene>
    <name evidence="1" type="ORF">Tci_575374</name>
</gene>